<dbReference type="SUPFAM" id="SSF50685">
    <property type="entry name" value="Barwin-like endoglucanases"/>
    <property type="match status" value="1"/>
</dbReference>
<dbReference type="OrthoDB" id="9779128at2"/>
<dbReference type="Proteomes" id="UP000266568">
    <property type="component" value="Unassembled WGS sequence"/>
</dbReference>
<dbReference type="HAMAP" id="MF_02071">
    <property type="entry name" value="RlpA"/>
    <property type="match status" value="1"/>
</dbReference>
<comment type="caution">
    <text evidence="7">The sequence shown here is derived from an EMBL/GenBank/DDBJ whole genome shotgun (WGS) entry which is preliminary data.</text>
</comment>
<name>A0A397NN79_9SPHN</name>
<sequence>MRIWGTTPGDQDRNGPGSIPLPSPRTCSGVQRATNSKGAAPAPRSPPGQGRHNGNGDRRAPLTSLVARAGRFLPLLAVAALAACAGGYKPVSDTPVKIGRPYTVRGTTYTPAADPRYDMLGYASWYGSESGNMTANGEKFRPKGISAAHKTLPLPSYVEVTSLQTGRTILVRVNDRGPFARGRIIDLSKGAAEQLGIRAAGTAPVRVRIVDPPERDKKRLRDGKPAAPRPDAPASSLAFWRNQLRQAGY</sequence>
<dbReference type="PANTHER" id="PTHR34183:SF1">
    <property type="entry name" value="ENDOLYTIC PEPTIDOGLYCAN TRANSGLYCOSYLASE RLPA"/>
    <property type="match status" value="1"/>
</dbReference>
<dbReference type="AlphaFoldDB" id="A0A397NN79"/>
<proteinExistence type="inferred from homology"/>
<evidence type="ECO:0000256" key="5">
    <source>
        <dbReference type="SAM" id="MobiDB-lite"/>
    </source>
</evidence>
<dbReference type="InterPro" id="IPR036908">
    <property type="entry name" value="RlpA-like_sf"/>
</dbReference>
<keyword evidence="8" id="KW-1185">Reference proteome</keyword>
<evidence type="ECO:0000313" key="7">
    <source>
        <dbReference type="EMBL" id="RIA36707.1"/>
    </source>
</evidence>
<dbReference type="InterPro" id="IPR034718">
    <property type="entry name" value="RlpA"/>
</dbReference>
<protein>
    <recommendedName>
        <fullName evidence="3">Endolytic peptidoglycan transglycosylase RlpA</fullName>
        <ecNumber evidence="3">4.2.2.-</ecNumber>
    </recommendedName>
</protein>
<comment type="function">
    <text evidence="3">Lytic transglycosylase with a strong preference for naked glycan strands that lack stem peptides.</text>
</comment>
<evidence type="ECO:0000313" key="8">
    <source>
        <dbReference type="Proteomes" id="UP000266568"/>
    </source>
</evidence>
<organism evidence="7 8">
    <name type="scientific">Hephaestia caeni</name>
    <dbReference type="NCBI Taxonomy" id="645617"/>
    <lineage>
        <taxon>Bacteria</taxon>
        <taxon>Pseudomonadati</taxon>
        <taxon>Pseudomonadota</taxon>
        <taxon>Alphaproteobacteria</taxon>
        <taxon>Sphingomonadales</taxon>
        <taxon>Sphingomonadaceae</taxon>
        <taxon>Hephaestia</taxon>
    </lineage>
</organism>
<evidence type="ECO:0000256" key="4">
    <source>
        <dbReference type="RuleBase" id="RU003495"/>
    </source>
</evidence>
<evidence type="ECO:0000256" key="1">
    <source>
        <dbReference type="ARBA" id="ARBA00023239"/>
    </source>
</evidence>
<dbReference type="Gene3D" id="2.40.40.10">
    <property type="entry name" value="RlpA-like domain"/>
    <property type="match status" value="1"/>
</dbReference>
<keyword evidence="7" id="KW-0449">Lipoprotein</keyword>
<reference evidence="7 8" key="1">
    <citation type="submission" date="2018-08" db="EMBL/GenBank/DDBJ databases">
        <title>Genomic Encyclopedia of Type Strains, Phase IV (KMG-IV): sequencing the most valuable type-strain genomes for metagenomic binning, comparative biology and taxonomic classification.</title>
        <authorList>
            <person name="Goeker M."/>
        </authorList>
    </citation>
    <scope>NUCLEOTIDE SEQUENCE [LARGE SCALE GENOMIC DNA]</scope>
    <source>
        <strain evidence="7 8">DSM 25527</strain>
    </source>
</reference>
<dbReference type="GO" id="GO:0071555">
    <property type="term" value="P:cell wall organization"/>
    <property type="evidence" value="ECO:0007669"/>
    <property type="project" value="UniProtKB-KW"/>
</dbReference>
<dbReference type="GO" id="GO:0009279">
    <property type="term" value="C:cell outer membrane"/>
    <property type="evidence" value="ECO:0007669"/>
    <property type="project" value="TreeGrafter"/>
</dbReference>
<dbReference type="EMBL" id="QXDC01000005">
    <property type="protein sequence ID" value="RIA36707.1"/>
    <property type="molecule type" value="Genomic_DNA"/>
</dbReference>
<evidence type="ECO:0000256" key="3">
    <source>
        <dbReference type="HAMAP-Rule" id="MF_02071"/>
    </source>
</evidence>
<dbReference type="InterPro" id="IPR009009">
    <property type="entry name" value="RlpA-like_DPBB"/>
</dbReference>
<dbReference type="PANTHER" id="PTHR34183">
    <property type="entry name" value="ENDOLYTIC PEPTIDOGLYCAN TRANSGLYCOSYLASE RLPA"/>
    <property type="match status" value="1"/>
</dbReference>
<dbReference type="InterPro" id="IPR012997">
    <property type="entry name" value="RplA"/>
</dbReference>
<feature type="region of interest" description="Disordered" evidence="5">
    <location>
        <begin position="1"/>
        <end position="60"/>
    </location>
</feature>
<keyword evidence="2 3" id="KW-0961">Cell wall biogenesis/degradation</keyword>
<keyword evidence="1 3" id="KW-0456">Lyase</keyword>
<accession>A0A397NN79</accession>
<feature type="domain" description="RlpA-like protein double-psi beta-barrel" evidence="6">
    <location>
        <begin position="121"/>
        <end position="207"/>
    </location>
</feature>
<dbReference type="NCBIfam" id="TIGR00413">
    <property type="entry name" value="rlpA"/>
    <property type="match status" value="1"/>
</dbReference>
<feature type="compositionally biased region" description="Basic and acidic residues" evidence="5">
    <location>
        <begin position="213"/>
        <end position="224"/>
    </location>
</feature>
<dbReference type="Pfam" id="PF03330">
    <property type="entry name" value="DPBB_1"/>
    <property type="match status" value="1"/>
</dbReference>
<feature type="region of interest" description="Disordered" evidence="5">
    <location>
        <begin position="213"/>
        <end position="236"/>
    </location>
</feature>
<dbReference type="EC" id="4.2.2.-" evidence="3"/>
<dbReference type="GO" id="GO:0000270">
    <property type="term" value="P:peptidoglycan metabolic process"/>
    <property type="evidence" value="ECO:0007669"/>
    <property type="project" value="UniProtKB-UniRule"/>
</dbReference>
<comment type="similarity">
    <text evidence="3 4">Belongs to the RlpA family.</text>
</comment>
<dbReference type="GO" id="GO:0008932">
    <property type="term" value="F:lytic endotransglycosylase activity"/>
    <property type="evidence" value="ECO:0007669"/>
    <property type="project" value="UniProtKB-UniRule"/>
</dbReference>
<evidence type="ECO:0000259" key="6">
    <source>
        <dbReference type="Pfam" id="PF03330"/>
    </source>
</evidence>
<dbReference type="CDD" id="cd22268">
    <property type="entry name" value="DPBB_RlpA-like"/>
    <property type="match status" value="1"/>
</dbReference>
<feature type="compositionally biased region" description="Polar residues" evidence="5">
    <location>
        <begin position="25"/>
        <end position="37"/>
    </location>
</feature>
<evidence type="ECO:0000256" key="2">
    <source>
        <dbReference type="ARBA" id="ARBA00023316"/>
    </source>
</evidence>
<gene>
    <name evidence="3" type="primary">rlpA</name>
    <name evidence="7" type="ORF">DFR49_3992</name>
</gene>